<keyword evidence="10" id="KW-1185">Reference proteome</keyword>
<dbReference type="GO" id="GO:0005576">
    <property type="term" value="C:extracellular region"/>
    <property type="evidence" value="ECO:0007669"/>
    <property type="project" value="UniProtKB-SubCell"/>
</dbReference>
<dbReference type="InterPro" id="IPR001007">
    <property type="entry name" value="VWF_dom"/>
</dbReference>
<dbReference type="SMART" id="SM00832">
    <property type="entry name" value="C8"/>
    <property type="match status" value="1"/>
</dbReference>
<keyword evidence="2" id="KW-0964">Secreted</keyword>
<comment type="subcellular location">
    <subcellularLocation>
        <location evidence="1">Secreted</location>
    </subcellularLocation>
</comment>
<dbReference type="SMART" id="SM00215">
    <property type="entry name" value="VWC_out"/>
    <property type="match status" value="2"/>
</dbReference>
<reference evidence="9" key="2">
    <citation type="submission" date="2025-08" db="UniProtKB">
        <authorList>
            <consortium name="Ensembl"/>
        </authorList>
    </citation>
    <scope>IDENTIFICATION</scope>
</reference>
<dbReference type="InterPro" id="IPR002919">
    <property type="entry name" value="TIL_dom"/>
</dbReference>
<dbReference type="Pfam" id="PF01826">
    <property type="entry name" value="TIL"/>
    <property type="match status" value="1"/>
</dbReference>
<feature type="transmembrane region" description="Helical" evidence="7">
    <location>
        <begin position="508"/>
        <end position="530"/>
    </location>
</feature>
<feature type="domain" description="VWFD" evidence="8">
    <location>
        <begin position="58"/>
        <end position="227"/>
    </location>
</feature>
<evidence type="ECO:0000256" key="6">
    <source>
        <dbReference type="ARBA" id="ARBA00023180"/>
    </source>
</evidence>
<dbReference type="InterPro" id="IPR001846">
    <property type="entry name" value="VWF_type-D"/>
</dbReference>
<dbReference type="PANTHER" id="PTHR46698:SF7">
    <property type="entry name" value="VWFD DOMAIN-CONTAINING PROTEIN"/>
    <property type="match status" value="1"/>
</dbReference>
<evidence type="ECO:0000256" key="2">
    <source>
        <dbReference type="ARBA" id="ARBA00022525"/>
    </source>
</evidence>
<feature type="domain" description="VWFD" evidence="8">
    <location>
        <begin position="438"/>
        <end position="536"/>
    </location>
</feature>
<dbReference type="Pfam" id="PF08742">
    <property type="entry name" value="C8"/>
    <property type="match status" value="1"/>
</dbReference>
<keyword evidence="7" id="KW-0472">Membrane</keyword>
<evidence type="ECO:0000256" key="4">
    <source>
        <dbReference type="ARBA" id="ARBA00022737"/>
    </source>
</evidence>
<evidence type="ECO:0000313" key="9">
    <source>
        <dbReference type="Ensembl" id="ENSDCDP00010013343.1"/>
    </source>
</evidence>
<dbReference type="SMART" id="SM00216">
    <property type="entry name" value="VWD"/>
    <property type="match status" value="1"/>
</dbReference>
<reference evidence="9 10" key="1">
    <citation type="submission" date="2020-06" db="EMBL/GenBank/DDBJ databases">
        <authorList>
            <consortium name="Wellcome Sanger Institute Data Sharing"/>
        </authorList>
    </citation>
    <scope>NUCLEOTIDE SEQUENCE [LARGE SCALE GENOMIC DNA]</scope>
</reference>
<dbReference type="PANTHER" id="PTHR46698">
    <property type="entry name" value="CROSSVEINLESS 2"/>
    <property type="match status" value="1"/>
</dbReference>
<dbReference type="Ensembl" id="ENSDCDT00010014061.1">
    <property type="protein sequence ID" value="ENSDCDP00010013343.1"/>
    <property type="gene ID" value="ENSDCDG00010006098.1"/>
</dbReference>
<name>A0AAY4AX34_9TELE</name>
<evidence type="ECO:0000256" key="1">
    <source>
        <dbReference type="ARBA" id="ARBA00004613"/>
    </source>
</evidence>
<accession>A0AAY4AX34</accession>
<dbReference type="InterPro" id="IPR014853">
    <property type="entry name" value="VWF/SSPO/ZAN-like_Cys-rich_dom"/>
</dbReference>
<keyword evidence="3" id="KW-0732">Signal</keyword>
<dbReference type="CDD" id="cd19941">
    <property type="entry name" value="TIL"/>
    <property type="match status" value="1"/>
</dbReference>
<evidence type="ECO:0000256" key="3">
    <source>
        <dbReference type="ARBA" id="ARBA00022729"/>
    </source>
</evidence>
<keyword evidence="6" id="KW-0325">Glycoprotein</keyword>
<dbReference type="InterPro" id="IPR052424">
    <property type="entry name" value="Kielin_Chordin-BMP_Reg"/>
</dbReference>
<sequence>MCSGRYYQPQKFWGDEKCTKRCTCSSGQVKCTDGHHCKKSEICAVRNGDRDCYPESFTTCWASGDPHYHTFDGKKFDFQGTCTYVLSKLVGTTDPSLEPFEVQVQNENRGQNKAVAYTKTYLIKLFCAFSKLNNLYVNLPMDDGRISIFRKGQFGVVKTNFGLKVEFNWIAYVAVTLPSTYKGVVGGLCGNYNSDITDDLSLPDKTPAKTPTIFGASWKVKDNPGCSNECQGKNCPMCDEVALRKTEYSLPCKIITNPIGPFKDCHGKVKAEPFYDNCVYDVCMYQGHSSAICNAVSAYAAACQGVQANVERWRNVTFCPLSCKANSHYEVCGSSCPQTCSGLSEPVACEASCTEGCVCEDGFVLSDGECVSQENCGCMYEGQYYQLGQTYFPNGQCKTRCVCKQDGKMECDNTFKCAPNEKCQIKDGKQACYSIGAGTCTVSGSGNFQTFDGKAFSVSGDCRFKLAATLEMEEAEEEKPSFSVTVLQVSQTADVLVTRSITINIYNYNITMLPGLLKIMVVAFPFYVLLYSNCQL</sequence>
<dbReference type="AlphaFoldDB" id="A0AAY4AX34"/>
<evidence type="ECO:0000259" key="8">
    <source>
        <dbReference type="PROSITE" id="PS51233"/>
    </source>
</evidence>
<dbReference type="Proteomes" id="UP000694580">
    <property type="component" value="Chromosome 5"/>
</dbReference>
<reference evidence="9" key="3">
    <citation type="submission" date="2025-09" db="UniProtKB">
        <authorList>
            <consortium name="Ensembl"/>
        </authorList>
    </citation>
    <scope>IDENTIFICATION</scope>
</reference>
<dbReference type="SUPFAM" id="SSF57567">
    <property type="entry name" value="Serine protease inhibitors"/>
    <property type="match status" value="1"/>
</dbReference>
<dbReference type="GeneTree" id="ENSGT00950000183155"/>
<evidence type="ECO:0000256" key="7">
    <source>
        <dbReference type="SAM" id="Phobius"/>
    </source>
</evidence>
<proteinExistence type="predicted"/>
<dbReference type="FunFam" id="2.10.25.10:FF:000153">
    <property type="entry name" value="MUC5B isoform 1"/>
    <property type="match status" value="1"/>
</dbReference>
<dbReference type="InterPro" id="IPR036084">
    <property type="entry name" value="Ser_inhib-like_sf"/>
</dbReference>
<dbReference type="GO" id="GO:0030513">
    <property type="term" value="P:positive regulation of BMP signaling pathway"/>
    <property type="evidence" value="ECO:0007669"/>
    <property type="project" value="TreeGrafter"/>
</dbReference>
<organism evidence="9 10">
    <name type="scientific">Denticeps clupeoides</name>
    <name type="common">denticle herring</name>
    <dbReference type="NCBI Taxonomy" id="299321"/>
    <lineage>
        <taxon>Eukaryota</taxon>
        <taxon>Metazoa</taxon>
        <taxon>Chordata</taxon>
        <taxon>Craniata</taxon>
        <taxon>Vertebrata</taxon>
        <taxon>Euteleostomi</taxon>
        <taxon>Actinopterygii</taxon>
        <taxon>Neopterygii</taxon>
        <taxon>Teleostei</taxon>
        <taxon>Clupei</taxon>
        <taxon>Clupeiformes</taxon>
        <taxon>Denticipitoidei</taxon>
        <taxon>Denticipitidae</taxon>
        <taxon>Denticeps</taxon>
    </lineage>
</organism>
<dbReference type="Pfam" id="PF00094">
    <property type="entry name" value="VWD"/>
    <property type="match status" value="2"/>
</dbReference>
<keyword evidence="4" id="KW-0677">Repeat</keyword>
<keyword evidence="7" id="KW-1133">Transmembrane helix</keyword>
<gene>
    <name evidence="9" type="primary">ELAPOR2</name>
</gene>
<dbReference type="InterPro" id="IPR025615">
    <property type="entry name" value="TILa_dom"/>
</dbReference>
<dbReference type="Pfam" id="PF12714">
    <property type="entry name" value="TILa"/>
    <property type="match status" value="2"/>
</dbReference>
<keyword evidence="5" id="KW-1015">Disulfide bond</keyword>
<evidence type="ECO:0000256" key="5">
    <source>
        <dbReference type="ARBA" id="ARBA00023157"/>
    </source>
</evidence>
<keyword evidence="7" id="KW-0812">Transmembrane</keyword>
<protein>
    <recommendedName>
        <fullName evidence="8">VWFD domain-containing protein</fullName>
    </recommendedName>
</protein>
<dbReference type="Gene3D" id="2.10.25.10">
    <property type="entry name" value="Laminin"/>
    <property type="match status" value="1"/>
</dbReference>
<evidence type="ECO:0000313" key="10">
    <source>
        <dbReference type="Proteomes" id="UP000694580"/>
    </source>
</evidence>
<dbReference type="PROSITE" id="PS51233">
    <property type="entry name" value="VWFD"/>
    <property type="match status" value="2"/>
</dbReference>